<dbReference type="RefSeq" id="WP_090725706.1">
    <property type="nucleotide sequence ID" value="NZ_FOOU01000003.1"/>
</dbReference>
<dbReference type="SUPFAM" id="SSF82714">
    <property type="entry name" value="Multidrug efflux transporter AcrB TolC docking domain, DN and DC subdomains"/>
    <property type="match status" value="2"/>
</dbReference>
<keyword evidence="6 8" id="KW-1133">Transmembrane helix</keyword>
<evidence type="ECO:0000256" key="2">
    <source>
        <dbReference type="ARBA" id="ARBA00022448"/>
    </source>
</evidence>
<evidence type="ECO:0000256" key="6">
    <source>
        <dbReference type="ARBA" id="ARBA00022989"/>
    </source>
</evidence>
<gene>
    <name evidence="9" type="ORF">SAMN05216175_103175</name>
</gene>
<dbReference type="FunFam" id="1.20.1640.10:FF:000001">
    <property type="entry name" value="Efflux pump membrane transporter"/>
    <property type="match status" value="1"/>
</dbReference>
<evidence type="ECO:0000256" key="5">
    <source>
        <dbReference type="ARBA" id="ARBA00022692"/>
    </source>
</evidence>
<feature type="transmembrane region" description="Helical" evidence="8">
    <location>
        <begin position="874"/>
        <end position="894"/>
    </location>
</feature>
<evidence type="ECO:0000256" key="4">
    <source>
        <dbReference type="ARBA" id="ARBA00022519"/>
    </source>
</evidence>
<dbReference type="Gene3D" id="1.20.1640.10">
    <property type="entry name" value="Multidrug efflux transporter AcrB transmembrane domain"/>
    <property type="match status" value="2"/>
</dbReference>
<proteinExistence type="predicted"/>
<dbReference type="Pfam" id="PF00873">
    <property type="entry name" value="ACR_tran"/>
    <property type="match status" value="1"/>
</dbReference>
<dbReference type="EMBL" id="FOOU01000003">
    <property type="protein sequence ID" value="SFG08680.1"/>
    <property type="molecule type" value="Genomic_DNA"/>
</dbReference>
<evidence type="ECO:0000256" key="1">
    <source>
        <dbReference type="ARBA" id="ARBA00004429"/>
    </source>
</evidence>
<dbReference type="Proteomes" id="UP000198623">
    <property type="component" value="Unassembled WGS sequence"/>
</dbReference>
<keyword evidence="10" id="KW-1185">Reference proteome</keyword>
<dbReference type="InterPro" id="IPR027463">
    <property type="entry name" value="AcrB_DN_DC_subdom"/>
</dbReference>
<feature type="transmembrane region" description="Helical" evidence="8">
    <location>
        <begin position="847"/>
        <end position="867"/>
    </location>
</feature>
<feature type="transmembrane region" description="Helical" evidence="8">
    <location>
        <begin position="385"/>
        <end position="409"/>
    </location>
</feature>
<dbReference type="AlphaFoldDB" id="A0A1I2NZY9"/>
<keyword evidence="7 8" id="KW-0472">Membrane</keyword>
<dbReference type="Gene3D" id="3.30.70.1440">
    <property type="entry name" value="Multidrug efflux transporter AcrB pore domain"/>
    <property type="match status" value="1"/>
</dbReference>
<dbReference type="Gene3D" id="3.30.70.1320">
    <property type="entry name" value="Multidrug efflux transporter AcrB pore domain like"/>
    <property type="match status" value="1"/>
</dbReference>
<evidence type="ECO:0000256" key="8">
    <source>
        <dbReference type="SAM" id="Phobius"/>
    </source>
</evidence>
<keyword evidence="4" id="KW-0997">Cell inner membrane</keyword>
<keyword evidence="3" id="KW-1003">Cell membrane</keyword>
<feature type="transmembrane region" description="Helical" evidence="8">
    <location>
        <begin position="900"/>
        <end position="925"/>
    </location>
</feature>
<sequence length="1020" mass="112884">MVLSDISIRRPVLAIVMSLLLLLLGVISYDRLTVREYPKIDVPVITVETNYAGASASIIETQVTQIIEDSLSGIEGIDFMTSISRSEKSQITINFKLDRDPDAAASDVRDRVGRVRGALPDDIDEPIVAKSEADAQPIIWLAFSSDRHSPMEVSDFADRRVKDPLQTIQGVASVRIVGERRYSMRIWLDPDRLTSYSLTPGDIETALRAQNLEVPAGRIESTEREFSVLTNSDLNTIAQFESVIIRNDDSYPIRIKDVARVEIAPESERIIGRFKGKNAVAMGVIKQSTANPLDVSNGVKAEMERIKQILPEGMQVNIAYDSSIFIQASIDSVFTTLIEAGILVIIVIFFFLRNLRATLIPIVTIPLSLIGAFSIMYALDYSVNTLTLLAMVLAIGLVVDDAIIMLENIYRHVEEGMSPIKAAFIGSREVGFAIVATTMTLVAVYVPVAMTPGRTGKLFTEFSMTLAGAVLISGFIALSLSPMMSSRMLKHDKKHSFVFNLIESFLNAITQGYQRLLGLLLRYSFVAVIIMIGSTYGAWYFYDQLPKELAPVEDRGTIMTFSINPDGSSVDYVNRYSKGVERIISTVPEQNRYFTVVGFPSETNSLSFLGLKSWDERSRKQQEIAAELTPQLYGGVTGNMSFAMNMPSLGQSIISRPVEFIIKSNGTYDDLKIITDKLLAKVYQNPMFVQPDTDLKLNKPELQIDIDRNKASETGVPVERIGRTLESYVAGRNVTRFKKDGDQYDVIVQVEKSQRNNPADLSELYVRSDNGDMIQMSNLTNVRETVAPRELNHFDKVKAVKLQAMLAPGFSIGEALTFLESTLQEVAPEASADYGGQSREFKDSSDGLQTTFILALVFIFLILAAQFESFKNPFIILLSVPPAICGALFALYYSGGSISIYSQIGIITLIGLIAKHGILIVEFANQLQEQGYQVRDAVMKSATLRLRPILMTTGAMVLGTLPLAWATGAGAESRQQIGWIIVGGMLFGTLMTLFVIPTVYNFLGKRRPNTIEQEYAESRQ</sequence>
<feature type="transmembrane region" description="Helical" evidence="8">
    <location>
        <begin position="430"/>
        <end position="450"/>
    </location>
</feature>
<dbReference type="Gene3D" id="3.30.2090.10">
    <property type="entry name" value="Multidrug efflux transporter AcrB TolC docking domain, DN and DC subdomains"/>
    <property type="match status" value="2"/>
</dbReference>
<keyword evidence="5 8" id="KW-0812">Transmembrane</keyword>
<feature type="transmembrane region" description="Helical" evidence="8">
    <location>
        <begin position="946"/>
        <end position="965"/>
    </location>
</feature>
<comment type="subcellular location">
    <subcellularLocation>
        <location evidence="1">Cell inner membrane</location>
        <topology evidence="1">Multi-pass membrane protein</topology>
    </subcellularLocation>
</comment>
<feature type="transmembrane region" description="Helical" evidence="8">
    <location>
        <begin position="520"/>
        <end position="542"/>
    </location>
</feature>
<dbReference type="PANTHER" id="PTHR32063">
    <property type="match status" value="1"/>
</dbReference>
<organism evidence="9 10">
    <name type="scientific">Neptunomonas qingdaonensis</name>
    <dbReference type="NCBI Taxonomy" id="1045558"/>
    <lineage>
        <taxon>Bacteria</taxon>
        <taxon>Pseudomonadati</taxon>
        <taxon>Pseudomonadota</taxon>
        <taxon>Gammaproteobacteria</taxon>
        <taxon>Oceanospirillales</taxon>
        <taxon>Oceanospirillaceae</taxon>
        <taxon>Neptunomonas</taxon>
    </lineage>
</organism>
<feature type="transmembrane region" description="Helical" evidence="8">
    <location>
        <begin position="359"/>
        <end position="379"/>
    </location>
</feature>
<dbReference type="InterPro" id="IPR001036">
    <property type="entry name" value="Acrflvin-R"/>
</dbReference>
<dbReference type="GO" id="GO:0042910">
    <property type="term" value="F:xenobiotic transmembrane transporter activity"/>
    <property type="evidence" value="ECO:0007669"/>
    <property type="project" value="TreeGrafter"/>
</dbReference>
<keyword evidence="2" id="KW-0813">Transport</keyword>
<dbReference type="PRINTS" id="PR00702">
    <property type="entry name" value="ACRIFLAVINRP"/>
</dbReference>
<dbReference type="GO" id="GO:0005886">
    <property type="term" value="C:plasma membrane"/>
    <property type="evidence" value="ECO:0007669"/>
    <property type="project" value="UniProtKB-SubCell"/>
</dbReference>
<reference evidence="10" key="1">
    <citation type="submission" date="2016-10" db="EMBL/GenBank/DDBJ databases">
        <authorList>
            <person name="Varghese N."/>
            <person name="Submissions S."/>
        </authorList>
    </citation>
    <scope>NUCLEOTIDE SEQUENCE [LARGE SCALE GENOMIC DNA]</scope>
    <source>
        <strain evidence="10">CGMCC 1.10971</strain>
    </source>
</reference>
<evidence type="ECO:0000313" key="10">
    <source>
        <dbReference type="Proteomes" id="UP000198623"/>
    </source>
</evidence>
<dbReference type="SUPFAM" id="SSF82866">
    <property type="entry name" value="Multidrug efflux transporter AcrB transmembrane domain"/>
    <property type="match status" value="2"/>
</dbReference>
<dbReference type="PANTHER" id="PTHR32063:SF28">
    <property type="entry name" value="BLR2861 PROTEIN"/>
    <property type="match status" value="1"/>
</dbReference>
<feature type="transmembrane region" description="Helical" evidence="8">
    <location>
        <begin position="977"/>
        <end position="1003"/>
    </location>
</feature>
<dbReference type="Gene3D" id="3.30.70.1430">
    <property type="entry name" value="Multidrug efflux transporter AcrB pore domain"/>
    <property type="match status" value="2"/>
</dbReference>
<dbReference type="STRING" id="1045558.SAMN05216175_103175"/>
<feature type="transmembrane region" description="Helical" evidence="8">
    <location>
        <begin position="333"/>
        <end position="352"/>
    </location>
</feature>
<name>A0A1I2NZY9_9GAMM</name>
<evidence type="ECO:0000313" key="9">
    <source>
        <dbReference type="EMBL" id="SFG08680.1"/>
    </source>
</evidence>
<feature type="transmembrane region" description="Helical" evidence="8">
    <location>
        <begin position="462"/>
        <end position="484"/>
    </location>
</feature>
<accession>A0A1I2NZY9</accession>
<dbReference type="SUPFAM" id="SSF82693">
    <property type="entry name" value="Multidrug efflux transporter AcrB pore domain, PN1, PN2, PC1 and PC2 subdomains"/>
    <property type="match status" value="3"/>
</dbReference>
<feature type="transmembrane region" description="Helical" evidence="8">
    <location>
        <begin position="12"/>
        <end position="29"/>
    </location>
</feature>
<protein>
    <submittedName>
        <fullName evidence="9">Multidrug efflux pump</fullName>
    </submittedName>
</protein>
<evidence type="ECO:0000256" key="7">
    <source>
        <dbReference type="ARBA" id="ARBA00023136"/>
    </source>
</evidence>
<evidence type="ECO:0000256" key="3">
    <source>
        <dbReference type="ARBA" id="ARBA00022475"/>
    </source>
</evidence>
<dbReference type="OrthoDB" id="9757904at2"/>